<evidence type="ECO:0000313" key="3">
    <source>
        <dbReference type="Proteomes" id="UP001149165"/>
    </source>
</evidence>
<dbReference type="GO" id="GO:0017000">
    <property type="term" value="P:antibiotic biosynthetic process"/>
    <property type="evidence" value="ECO:0007669"/>
    <property type="project" value="UniProtKB-ARBA"/>
</dbReference>
<dbReference type="PANTHER" id="PTHR37017">
    <property type="entry name" value="AB HYDROLASE-1 DOMAIN-CONTAINING PROTEIN-RELATED"/>
    <property type="match status" value="1"/>
</dbReference>
<accession>A0A9W9GD63</accession>
<dbReference type="InterPro" id="IPR052897">
    <property type="entry name" value="Sec-Metab_Biosynth_Hydrolase"/>
</dbReference>
<dbReference type="InterPro" id="IPR029058">
    <property type="entry name" value="AB_hydrolase_fold"/>
</dbReference>
<reference evidence="2" key="1">
    <citation type="submission" date="2022-11" db="EMBL/GenBank/DDBJ databases">
        <authorList>
            <person name="Petersen C."/>
        </authorList>
    </citation>
    <scope>NUCLEOTIDE SEQUENCE</scope>
    <source>
        <strain evidence="2">IBT 30069</strain>
    </source>
</reference>
<dbReference type="Gene3D" id="3.40.50.1820">
    <property type="entry name" value="alpha/beta hydrolase"/>
    <property type="match status" value="1"/>
</dbReference>
<evidence type="ECO:0000259" key="1">
    <source>
        <dbReference type="Pfam" id="PF12697"/>
    </source>
</evidence>
<reference evidence="2" key="2">
    <citation type="journal article" date="2023" name="IMA Fungus">
        <title>Comparative genomic study of the Penicillium genus elucidates a diverse pangenome and 15 lateral gene transfer events.</title>
        <authorList>
            <person name="Petersen C."/>
            <person name="Sorensen T."/>
            <person name="Nielsen M.R."/>
            <person name="Sondergaard T.E."/>
            <person name="Sorensen J.L."/>
            <person name="Fitzpatrick D.A."/>
            <person name="Frisvad J.C."/>
            <person name="Nielsen K.L."/>
        </authorList>
    </citation>
    <scope>NUCLEOTIDE SEQUENCE</scope>
    <source>
        <strain evidence="2">IBT 30069</strain>
    </source>
</reference>
<protein>
    <recommendedName>
        <fullName evidence="1">AB hydrolase-1 domain-containing protein</fullName>
    </recommendedName>
</protein>
<sequence length="261" mass="28280">MSASTAEFVLVGGGWHHPESYATFCTALESQLGFTIHVPQLPTMNGTRPPTADLYTDSDSIRDFVTELADAGRSLIIIMHSYGGQVATNSLVGLGAESRKQQGLSGGVIQFIYVAGHALREGESGLSIAKGKGRENFVVAQLIDFADDGTCVHRQPKDILIGPGLPEEELERCVASLGRWHGKVLSQPLKQCAWREIPVSYIHTLSDITLPLHYQKSMVEAIRAAGQDIQTFDIESGHCPMMTKPEEVAKIVKQIVGGLDI</sequence>
<name>A0A9W9GD63_9EURO</name>
<organism evidence="2 3">
    <name type="scientific">Penicillium angulare</name>
    <dbReference type="NCBI Taxonomy" id="116970"/>
    <lineage>
        <taxon>Eukaryota</taxon>
        <taxon>Fungi</taxon>
        <taxon>Dikarya</taxon>
        <taxon>Ascomycota</taxon>
        <taxon>Pezizomycotina</taxon>
        <taxon>Eurotiomycetes</taxon>
        <taxon>Eurotiomycetidae</taxon>
        <taxon>Eurotiales</taxon>
        <taxon>Aspergillaceae</taxon>
        <taxon>Penicillium</taxon>
    </lineage>
</organism>
<dbReference type="SUPFAM" id="SSF53474">
    <property type="entry name" value="alpha/beta-Hydrolases"/>
    <property type="match status" value="1"/>
</dbReference>
<dbReference type="EMBL" id="JAPQKH010000001">
    <property type="protein sequence ID" value="KAJ5116636.1"/>
    <property type="molecule type" value="Genomic_DNA"/>
</dbReference>
<dbReference type="AlphaFoldDB" id="A0A9W9GD63"/>
<dbReference type="InterPro" id="IPR000073">
    <property type="entry name" value="AB_hydrolase_1"/>
</dbReference>
<comment type="caution">
    <text evidence="2">The sequence shown here is derived from an EMBL/GenBank/DDBJ whole genome shotgun (WGS) entry which is preliminary data.</text>
</comment>
<dbReference type="GO" id="GO:0072330">
    <property type="term" value="P:monocarboxylic acid biosynthetic process"/>
    <property type="evidence" value="ECO:0007669"/>
    <property type="project" value="UniProtKB-ARBA"/>
</dbReference>
<dbReference type="OrthoDB" id="408373at2759"/>
<keyword evidence="3" id="KW-1185">Reference proteome</keyword>
<gene>
    <name evidence="2" type="ORF">N7456_000984</name>
</gene>
<feature type="domain" description="AB hydrolase-1" evidence="1">
    <location>
        <begin position="8"/>
        <end position="250"/>
    </location>
</feature>
<dbReference type="Pfam" id="PF12697">
    <property type="entry name" value="Abhydrolase_6"/>
    <property type="match status" value="1"/>
</dbReference>
<proteinExistence type="predicted"/>
<dbReference type="Proteomes" id="UP001149165">
    <property type="component" value="Unassembled WGS sequence"/>
</dbReference>
<evidence type="ECO:0000313" key="2">
    <source>
        <dbReference type="EMBL" id="KAJ5116636.1"/>
    </source>
</evidence>
<dbReference type="PANTHER" id="PTHR37017:SF10">
    <property type="entry name" value="AB HYDROLASE-1 DOMAIN-CONTAINING PROTEIN"/>
    <property type="match status" value="1"/>
</dbReference>